<dbReference type="InterPro" id="IPR027417">
    <property type="entry name" value="P-loop_NTPase"/>
</dbReference>
<dbReference type="InterPro" id="IPR010332">
    <property type="entry name" value="ATPase_terminase-su_N"/>
</dbReference>
<keyword evidence="1" id="KW-1188">Viral release from host cell</keyword>
<evidence type="ECO:0000256" key="2">
    <source>
        <dbReference type="SAM" id="MobiDB-lite"/>
    </source>
</evidence>
<dbReference type="Gene3D" id="3.30.420.240">
    <property type="match status" value="1"/>
</dbReference>
<feature type="region of interest" description="Disordered" evidence="2">
    <location>
        <begin position="29"/>
        <end position="58"/>
    </location>
</feature>
<feature type="domain" description="Terminase ATPase subunit N-terminal" evidence="3">
    <location>
        <begin position="65"/>
        <end position="118"/>
    </location>
</feature>
<dbReference type="AlphaFoldDB" id="F1ZAI8"/>
<comment type="caution">
    <text evidence="5">The sequence shown here is derived from an EMBL/GenBank/DDBJ whole genome shotgun (WGS) entry which is preliminary data.</text>
</comment>
<evidence type="ECO:0000313" key="5">
    <source>
        <dbReference type="EMBL" id="EGD58404.1"/>
    </source>
</evidence>
<dbReference type="EMBL" id="AEWJ01000041">
    <property type="protein sequence ID" value="EGD58404.1"/>
    <property type="molecule type" value="Genomic_DNA"/>
</dbReference>
<gene>
    <name evidence="5" type="ORF">Y88_0459</name>
</gene>
<evidence type="ECO:0000256" key="1">
    <source>
        <dbReference type="ARBA" id="ARBA00022612"/>
    </source>
</evidence>
<evidence type="ECO:0000259" key="3">
    <source>
        <dbReference type="Pfam" id="PF06056"/>
    </source>
</evidence>
<proteinExistence type="predicted"/>
<dbReference type="OrthoDB" id="8553810at2"/>
<dbReference type="Pfam" id="PF03237">
    <property type="entry name" value="Terminase_6N"/>
    <property type="match status" value="1"/>
</dbReference>
<dbReference type="eggNOG" id="COG4373">
    <property type="taxonomic scope" value="Bacteria"/>
</dbReference>
<dbReference type="Proteomes" id="UP000004728">
    <property type="component" value="Unassembled WGS sequence"/>
</dbReference>
<dbReference type="Pfam" id="PF17289">
    <property type="entry name" value="Terminase_6C"/>
    <property type="match status" value="1"/>
</dbReference>
<dbReference type="Gene3D" id="3.40.50.300">
    <property type="entry name" value="P-loop containing nucleotide triphosphate hydrolases"/>
    <property type="match status" value="1"/>
</dbReference>
<dbReference type="STRING" id="983920.Y88_0459"/>
<accession>F1ZAI8</accession>
<keyword evidence="6" id="KW-1185">Reference proteome</keyword>
<dbReference type="InterPro" id="IPR035421">
    <property type="entry name" value="Terminase_6C"/>
</dbReference>
<dbReference type="InParanoid" id="F1ZAI8"/>
<protein>
    <recommendedName>
        <fullName evidence="7">Terminase</fullName>
    </recommendedName>
</protein>
<name>F1ZAI8_9SPHN</name>
<sequence length="656" mass="73418">MGAVALGTGNDGKWPQMPRPWQCARVVTNAAHNGQPSRRTSRSVSVPGMDEGDDIDSGTGAVAKRVQARSLYWRGWTVSQIAEELDLPVSTVGTWKQRHRWDEASPIARAEEGLLERYLMLLAKERKSGSDFKEIDLLKRQFEGLARVRKFMGGGNEVDLNPKVANRNSPDVKKRKDQAKNLITPEMVAQLPDDLEGALFGYQREWLASTSLRTRMIVKSRQIGATWYFARERLLVALETGKNQIFLSASRAQANIFRTYIVQWVQKVCGVLLKGEPIVIQRGEEEGGENGERLDPVELYFLGTNYRTAQGYHGDVIVDECFWIYGFEELFKVASAMATHKQYTRTLFSTPSTLDHEAYGMWSGDRFNRRRAKADKVRIDIANEHLRDGSLGPDGVWRQVVTIFDAIAKGLDLVDVDELQRENGIDEFDNLFRCIFLDDSQSMFPFALMRRCMVDAWEVWQDYQPYALRPYAGEVWLGYDPNASEDNPTSDDAALVAIAPPSAIGGKFRILEKKRLKGLDFAGQADAIREMAGKYRVTKIGIDTTGAGKAVHQLVTKWFPLATAYMYSVATKSQMVLKAKNVIAAGRLEFESGWHDMLSSFMAIRPKVTSQGISYVAGRGGGVGHADLAWAVMHALAFEPLDITEPASGGSRLEFF</sequence>
<organism evidence="5 6">
    <name type="scientific">Novosphingobium nitrogenifigens DSM 19370</name>
    <dbReference type="NCBI Taxonomy" id="983920"/>
    <lineage>
        <taxon>Bacteria</taxon>
        <taxon>Pseudomonadati</taxon>
        <taxon>Pseudomonadota</taxon>
        <taxon>Alphaproteobacteria</taxon>
        <taxon>Sphingomonadales</taxon>
        <taxon>Sphingomonadaceae</taxon>
        <taxon>Novosphingobium</taxon>
    </lineage>
</organism>
<feature type="domain" description="Terminase large subunit gp17-like C-terminal" evidence="4">
    <location>
        <begin position="478"/>
        <end position="636"/>
    </location>
</feature>
<dbReference type="Pfam" id="PF06056">
    <property type="entry name" value="Terminase_5"/>
    <property type="match status" value="1"/>
</dbReference>
<evidence type="ECO:0000259" key="4">
    <source>
        <dbReference type="Pfam" id="PF17289"/>
    </source>
</evidence>
<evidence type="ECO:0008006" key="7">
    <source>
        <dbReference type="Google" id="ProtNLM"/>
    </source>
</evidence>
<dbReference type="HOGENOM" id="CLU_020362_2_1_5"/>
<reference evidence="5 6" key="1">
    <citation type="journal article" date="2012" name="J. Bacteriol.">
        <title>Draft Genome Sequence of Novosphingobium nitrogenifigens Y88T.</title>
        <authorList>
            <person name="Strabala T.J."/>
            <person name="Macdonald L."/>
            <person name="Liu V."/>
            <person name="Smit A.M."/>
        </authorList>
    </citation>
    <scope>NUCLEOTIDE SEQUENCE [LARGE SCALE GENOMIC DNA]</scope>
    <source>
        <strain evidence="5 6">DSM 19370</strain>
    </source>
</reference>
<evidence type="ECO:0000313" key="6">
    <source>
        <dbReference type="Proteomes" id="UP000004728"/>
    </source>
</evidence>